<evidence type="ECO:0000313" key="3">
    <source>
        <dbReference type="EMBL" id="CAH1000269.1"/>
    </source>
</evidence>
<dbReference type="PANTHER" id="PTHR10302:SF0">
    <property type="entry name" value="SINGLE-STRANDED DNA-BINDING PROTEIN, MITOCHONDRIAL"/>
    <property type="match status" value="1"/>
</dbReference>
<dbReference type="InterPro" id="IPR011344">
    <property type="entry name" value="ssDNA-bd"/>
</dbReference>
<evidence type="ECO:0000256" key="1">
    <source>
        <dbReference type="ARBA" id="ARBA00023125"/>
    </source>
</evidence>
<accession>A0ABN8F0W9</accession>
<gene>
    <name evidence="3" type="ORF">LEM8419_01419</name>
</gene>
<evidence type="ECO:0000256" key="2">
    <source>
        <dbReference type="PIRNR" id="PIRNR002070"/>
    </source>
</evidence>
<dbReference type="PANTHER" id="PTHR10302">
    <property type="entry name" value="SINGLE-STRANDED DNA-BINDING PROTEIN"/>
    <property type="match status" value="1"/>
</dbReference>
<sequence length="126" mass="14192">MLLSNHIQLIGRVGHDPELVSLTDGTPRANLRIYQDAAASEQPNETQVHTLIGWHNLAHQLQARVRRGDTVLVQGRLVNRKLLVNGHVLIKSEVHLSEFRVLSSRSITRNLGLAAEPVHTFHRNHE</sequence>
<dbReference type="PROSITE" id="PS50935">
    <property type="entry name" value="SSB"/>
    <property type="match status" value="1"/>
</dbReference>
<organism evidence="3 4">
    <name type="scientific">Neolewinella maritima</name>
    <dbReference type="NCBI Taxonomy" id="1383882"/>
    <lineage>
        <taxon>Bacteria</taxon>
        <taxon>Pseudomonadati</taxon>
        <taxon>Bacteroidota</taxon>
        <taxon>Saprospiria</taxon>
        <taxon>Saprospirales</taxon>
        <taxon>Lewinellaceae</taxon>
        <taxon>Neolewinella</taxon>
    </lineage>
</organism>
<name>A0ABN8F0W9_9BACT</name>
<proteinExistence type="predicted"/>
<dbReference type="Proteomes" id="UP000837803">
    <property type="component" value="Unassembled WGS sequence"/>
</dbReference>
<evidence type="ECO:0000313" key="4">
    <source>
        <dbReference type="Proteomes" id="UP000837803"/>
    </source>
</evidence>
<reference evidence="3" key="1">
    <citation type="submission" date="2021-12" db="EMBL/GenBank/DDBJ databases">
        <authorList>
            <person name="Rodrigo-Torres L."/>
            <person name="Arahal R. D."/>
            <person name="Lucena T."/>
        </authorList>
    </citation>
    <scope>NUCLEOTIDE SEQUENCE</scope>
    <source>
        <strain evidence="3">CECT 8419</strain>
    </source>
</reference>
<dbReference type="Pfam" id="PF00436">
    <property type="entry name" value="SSB"/>
    <property type="match status" value="1"/>
</dbReference>
<dbReference type="EMBL" id="CAKLPZ010000001">
    <property type="protein sequence ID" value="CAH1000269.1"/>
    <property type="molecule type" value="Genomic_DNA"/>
</dbReference>
<dbReference type="Gene3D" id="2.40.50.140">
    <property type="entry name" value="Nucleic acid-binding proteins"/>
    <property type="match status" value="1"/>
</dbReference>
<keyword evidence="4" id="KW-1185">Reference proteome</keyword>
<dbReference type="GO" id="GO:0003677">
    <property type="term" value="F:DNA binding"/>
    <property type="evidence" value="ECO:0007669"/>
    <property type="project" value="UniProtKB-KW"/>
</dbReference>
<keyword evidence="1 2" id="KW-0238">DNA-binding</keyword>
<dbReference type="SUPFAM" id="SSF50249">
    <property type="entry name" value="Nucleic acid-binding proteins"/>
    <property type="match status" value="1"/>
</dbReference>
<dbReference type="PIRSF" id="PIRSF002070">
    <property type="entry name" value="SSB"/>
    <property type="match status" value="1"/>
</dbReference>
<dbReference type="RefSeq" id="WP_238750322.1">
    <property type="nucleotide sequence ID" value="NZ_CAKLPZ010000001.1"/>
</dbReference>
<protein>
    <recommendedName>
        <fullName evidence="2">Single-stranded DNA-binding protein</fullName>
    </recommendedName>
</protein>
<dbReference type="InterPro" id="IPR000424">
    <property type="entry name" value="Primosome_PriB/ssb"/>
</dbReference>
<dbReference type="InterPro" id="IPR012340">
    <property type="entry name" value="NA-bd_OB-fold"/>
</dbReference>
<comment type="caution">
    <text evidence="3">The sequence shown here is derived from an EMBL/GenBank/DDBJ whole genome shotgun (WGS) entry which is preliminary data.</text>
</comment>
<dbReference type="CDD" id="cd04496">
    <property type="entry name" value="SSB_OBF"/>
    <property type="match status" value="1"/>
</dbReference>